<feature type="domain" description="Carbohydrate kinase PfkB" evidence="1">
    <location>
        <begin position="2"/>
        <end position="161"/>
    </location>
</feature>
<reference evidence="2" key="1">
    <citation type="journal article" date="2014" name="Int. J. Syst. Evol. Microbiol.">
        <title>Complete genome sequence of Corynebacterium casei LMG S-19264T (=DSM 44701T), isolated from a smear-ripened cheese.</title>
        <authorList>
            <consortium name="US DOE Joint Genome Institute (JGI-PGF)"/>
            <person name="Walter F."/>
            <person name="Albersmeier A."/>
            <person name="Kalinowski J."/>
            <person name="Ruckert C."/>
        </authorList>
    </citation>
    <scope>NUCLEOTIDE SEQUENCE</scope>
    <source>
        <strain evidence="2">CGMCC 1.15179</strain>
    </source>
</reference>
<dbReference type="SUPFAM" id="SSF53613">
    <property type="entry name" value="Ribokinase-like"/>
    <property type="match status" value="1"/>
</dbReference>
<gene>
    <name evidence="2" type="ORF">GCM10011571_17210</name>
</gene>
<protein>
    <recommendedName>
        <fullName evidence="1">Carbohydrate kinase PfkB domain-containing protein</fullName>
    </recommendedName>
</protein>
<proteinExistence type="predicted"/>
<dbReference type="Proteomes" id="UP000625210">
    <property type="component" value="Unassembled WGS sequence"/>
</dbReference>
<keyword evidence="3" id="KW-1185">Reference proteome</keyword>
<dbReference type="InterPro" id="IPR029056">
    <property type="entry name" value="Ribokinase-like"/>
</dbReference>
<sequence>MFIFSGSLPLGLSPDTYQECIRIVQSRGAQAMLDTGGEPLKSGLKAQPFVVKLNIQEFISVTGCPPRDDEILSVLRQWNQRGIRLAIITMGERGTWASLEGKAYRINPPSIRAVNPVGSGDAFLAGLGAAIYDGTDLYEALTQATAIASSNALHARAGEISPKHIEQ</sequence>
<dbReference type="Pfam" id="PF00294">
    <property type="entry name" value="PfkB"/>
    <property type="match status" value="1"/>
</dbReference>
<accession>A0A8J2VBX6</accession>
<reference evidence="2" key="2">
    <citation type="submission" date="2020-09" db="EMBL/GenBank/DDBJ databases">
        <authorList>
            <person name="Sun Q."/>
            <person name="Zhou Y."/>
        </authorList>
    </citation>
    <scope>NUCLEOTIDE SEQUENCE</scope>
    <source>
        <strain evidence="2">CGMCC 1.15179</strain>
    </source>
</reference>
<comment type="caution">
    <text evidence="2">The sequence shown here is derived from an EMBL/GenBank/DDBJ whole genome shotgun (WGS) entry which is preliminary data.</text>
</comment>
<dbReference type="PANTHER" id="PTHR46566:SF2">
    <property type="entry name" value="ATP-DEPENDENT 6-PHOSPHOFRUCTOKINASE ISOZYME 2"/>
    <property type="match status" value="1"/>
</dbReference>
<dbReference type="EMBL" id="BMHQ01000005">
    <property type="protein sequence ID" value="GGE16142.1"/>
    <property type="molecule type" value="Genomic_DNA"/>
</dbReference>
<dbReference type="Gene3D" id="3.40.1190.20">
    <property type="match status" value="1"/>
</dbReference>
<evidence type="ECO:0000313" key="3">
    <source>
        <dbReference type="Proteomes" id="UP000625210"/>
    </source>
</evidence>
<evidence type="ECO:0000259" key="1">
    <source>
        <dbReference type="Pfam" id="PF00294"/>
    </source>
</evidence>
<dbReference type="InterPro" id="IPR011611">
    <property type="entry name" value="PfkB_dom"/>
</dbReference>
<dbReference type="AlphaFoldDB" id="A0A8J2VBX6"/>
<organism evidence="2 3">
    <name type="scientific">Marinithermofilum abyssi</name>
    <dbReference type="NCBI Taxonomy" id="1571185"/>
    <lineage>
        <taxon>Bacteria</taxon>
        <taxon>Bacillati</taxon>
        <taxon>Bacillota</taxon>
        <taxon>Bacilli</taxon>
        <taxon>Bacillales</taxon>
        <taxon>Thermoactinomycetaceae</taxon>
        <taxon>Marinithermofilum</taxon>
    </lineage>
</organism>
<name>A0A8J2VBX6_9BACL</name>
<evidence type="ECO:0000313" key="2">
    <source>
        <dbReference type="EMBL" id="GGE16142.1"/>
    </source>
</evidence>
<dbReference type="RefSeq" id="WP_308423148.1">
    <property type="nucleotide sequence ID" value="NZ_BMHQ01000005.1"/>
</dbReference>
<dbReference type="PANTHER" id="PTHR46566">
    <property type="entry name" value="1-PHOSPHOFRUCTOKINASE-RELATED"/>
    <property type="match status" value="1"/>
</dbReference>